<evidence type="ECO:0000256" key="3">
    <source>
        <dbReference type="RuleBase" id="RU004478"/>
    </source>
</evidence>
<evidence type="ECO:0000313" key="5">
    <source>
        <dbReference type="Proteomes" id="UP000283509"/>
    </source>
</evidence>
<dbReference type="GO" id="GO:0042803">
    <property type="term" value="F:protein homodimerization activity"/>
    <property type="evidence" value="ECO:0007669"/>
    <property type="project" value="InterPro"/>
</dbReference>
<protein>
    <recommendedName>
        <fullName evidence="6">GrpE protein homolog</fullName>
    </recommendedName>
</protein>
<reference evidence="4 5" key="2">
    <citation type="submission" date="2019-01" db="EMBL/GenBank/DDBJ databases">
        <title>The decoding of complex shrimp genome reveals the adaptation for benthos swimmer, frequently molting mechanism and breeding impact on genome.</title>
        <authorList>
            <person name="Sun Y."/>
            <person name="Gao Y."/>
            <person name="Yu Y."/>
        </authorList>
    </citation>
    <scope>NUCLEOTIDE SEQUENCE [LARGE SCALE GENOMIC DNA]</scope>
    <source>
        <tissue evidence="4">Muscle</tissue>
    </source>
</reference>
<evidence type="ECO:0008006" key="6">
    <source>
        <dbReference type="Google" id="ProtNLM"/>
    </source>
</evidence>
<organism evidence="4 5">
    <name type="scientific">Penaeus vannamei</name>
    <name type="common">Whiteleg shrimp</name>
    <name type="synonym">Litopenaeus vannamei</name>
    <dbReference type="NCBI Taxonomy" id="6689"/>
    <lineage>
        <taxon>Eukaryota</taxon>
        <taxon>Metazoa</taxon>
        <taxon>Ecdysozoa</taxon>
        <taxon>Arthropoda</taxon>
        <taxon>Crustacea</taxon>
        <taxon>Multicrustacea</taxon>
        <taxon>Malacostraca</taxon>
        <taxon>Eumalacostraca</taxon>
        <taxon>Eucarida</taxon>
        <taxon>Decapoda</taxon>
        <taxon>Dendrobranchiata</taxon>
        <taxon>Penaeoidea</taxon>
        <taxon>Penaeidae</taxon>
        <taxon>Penaeus</taxon>
    </lineage>
</organism>
<evidence type="ECO:0000313" key="4">
    <source>
        <dbReference type="EMBL" id="ROT63357.1"/>
    </source>
</evidence>
<dbReference type="GO" id="GO:0001405">
    <property type="term" value="C:PAM complex, Tim23 associated import motor"/>
    <property type="evidence" value="ECO:0007669"/>
    <property type="project" value="TreeGrafter"/>
</dbReference>
<dbReference type="EMBL" id="QCYY01003448">
    <property type="protein sequence ID" value="ROT63357.1"/>
    <property type="molecule type" value="Genomic_DNA"/>
</dbReference>
<comment type="caution">
    <text evidence="4">The sequence shown here is derived from an EMBL/GenBank/DDBJ whole genome shotgun (WGS) entry which is preliminary data.</text>
</comment>
<dbReference type="InterPro" id="IPR000740">
    <property type="entry name" value="GrpE"/>
</dbReference>
<dbReference type="InterPro" id="IPR009012">
    <property type="entry name" value="GrpE_head"/>
</dbReference>
<keyword evidence="5" id="KW-1185">Reference proteome</keyword>
<dbReference type="GO" id="GO:0000774">
    <property type="term" value="F:adenyl-nucleotide exchange factor activity"/>
    <property type="evidence" value="ECO:0007669"/>
    <property type="project" value="InterPro"/>
</dbReference>
<dbReference type="GO" id="GO:0051082">
    <property type="term" value="F:unfolded protein binding"/>
    <property type="evidence" value="ECO:0007669"/>
    <property type="project" value="TreeGrafter"/>
</dbReference>
<dbReference type="Gene3D" id="3.90.20.20">
    <property type="match status" value="1"/>
</dbReference>
<dbReference type="PRINTS" id="PR00773">
    <property type="entry name" value="GRPEPROTEIN"/>
</dbReference>
<evidence type="ECO:0000256" key="1">
    <source>
        <dbReference type="ARBA" id="ARBA00009054"/>
    </source>
</evidence>
<dbReference type="Gene3D" id="2.30.22.10">
    <property type="entry name" value="Head domain of nucleotide exchange factor GrpE"/>
    <property type="match status" value="1"/>
</dbReference>
<dbReference type="PANTHER" id="PTHR21237">
    <property type="entry name" value="GRPE PROTEIN"/>
    <property type="match status" value="1"/>
</dbReference>
<sequence>MFTISLPNTQDKYQRTLADRENVRLRLEKQIVDAKQYGIQGFCKDLLEVSDVFRKAIESVTEEQVQKGSPELKNLYDGLVMTETQLLSVFRRHGLEQIKPVIGEKFDPSQQEAMFELPLPDKKPGTVAHTVRLGWTLHSRCIRSAQVGVVKDN</sequence>
<evidence type="ECO:0000256" key="2">
    <source>
        <dbReference type="ARBA" id="ARBA00023186"/>
    </source>
</evidence>
<proteinExistence type="inferred from homology"/>
<dbReference type="GO" id="GO:0006457">
    <property type="term" value="P:protein folding"/>
    <property type="evidence" value="ECO:0007669"/>
    <property type="project" value="InterPro"/>
</dbReference>
<name>A0A3R7PYB1_PENVA</name>
<dbReference type="GO" id="GO:0030150">
    <property type="term" value="P:protein import into mitochondrial matrix"/>
    <property type="evidence" value="ECO:0007669"/>
    <property type="project" value="TreeGrafter"/>
</dbReference>
<dbReference type="PANTHER" id="PTHR21237:SF23">
    <property type="entry name" value="GRPE PROTEIN HOMOLOG, MITOCHONDRIAL"/>
    <property type="match status" value="1"/>
</dbReference>
<dbReference type="Pfam" id="PF01025">
    <property type="entry name" value="GrpE"/>
    <property type="match status" value="1"/>
</dbReference>
<dbReference type="Proteomes" id="UP000283509">
    <property type="component" value="Unassembled WGS sequence"/>
</dbReference>
<dbReference type="GO" id="GO:0051087">
    <property type="term" value="F:protein-folding chaperone binding"/>
    <property type="evidence" value="ECO:0007669"/>
    <property type="project" value="InterPro"/>
</dbReference>
<dbReference type="CDD" id="cd00446">
    <property type="entry name" value="GrpE"/>
    <property type="match status" value="1"/>
</dbReference>
<dbReference type="AlphaFoldDB" id="A0A3R7PYB1"/>
<dbReference type="InterPro" id="IPR013805">
    <property type="entry name" value="GrpE_CC"/>
</dbReference>
<dbReference type="STRING" id="6689.A0A3R7PYB1"/>
<dbReference type="HAMAP" id="MF_01151">
    <property type="entry name" value="GrpE"/>
    <property type="match status" value="1"/>
</dbReference>
<dbReference type="SUPFAM" id="SSF58014">
    <property type="entry name" value="Coiled-coil domain of nucleotide exchange factor GrpE"/>
    <property type="match status" value="1"/>
</dbReference>
<dbReference type="SUPFAM" id="SSF51064">
    <property type="entry name" value="Head domain of nucleotide exchange factor GrpE"/>
    <property type="match status" value="1"/>
</dbReference>
<gene>
    <name evidence="4" type="ORF">C7M84_018762</name>
</gene>
<comment type="similarity">
    <text evidence="1 3">Belongs to the GrpE family.</text>
</comment>
<keyword evidence="2" id="KW-0143">Chaperone</keyword>
<reference evidence="4 5" key="1">
    <citation type="submission" date="2018-04" db="EMBL/GenBank/DDBJ databases">
        <authorList>
            <person name="Zhang X."/>
            <person name="Yuan J."/>
            <person name="Li F."/>
            <person name="Xiang J."/>
        </authorList>
    </citation>
    <scope>NUCLEOTIDE SEQUENCE [LARGE SCALE GENOMIC DNA]</scope>
    <source>
        <tissue evidence="4">Muscle</tissue>
    </source>
</reference>
<accession>A0A3R7PYB1</accession>
<dbReference type="OrthoDB" id="201635at2759"/>